<accession>A0A5B0NH82</accession>
<evidence type="ECO:0000313" key="2">
    <source>
        <dbReference type="Proteomes" id="UP000325313"/>
    </source>
</evidence>
<dbReference type="AlphaFoldDB" id="A0A5B0NH82"/>
<dbReference type="EMBL" id="VDEP01000405">
    <property type="protein sequence ID" value="KAA1088711.1"/>
    <property type="molecule type" value="Genomic_DNA"/>
</dbReference>
<protein>
    <submittedName>
        <fullName evidence="1">Uncharacterized protein</fullName>
    </submittedName>
</protein>
<evidence type="ECO:0000313" key="1">
    <source>
        <dbReference type="EMBL" id="KAA1088711.1"/>
    </source>
</evidence>
<comment type="caution">
    <text evidence="1">The sequence shown here is derived from an EMBL/GenBank/DDBJ whole genome shotgun (WGS) entry which is preliminary data.</text>
</comment>
<reference evidence="1 2" key="1">
    <citation type="submission" date="2019-05" db="EMBL/GenBank/DDBJ databases">
        <title>Emergence of the Ug99 lineage of the wheat stem rust pathogen through somatic hybridization.</title>
        <authorList>
            <person name="Li F."/>
            <person name="Upadhyaya N.M."/>
            <person name="Sperschneider J."/>
            <person name="Matny O."/>
            <person name="Nguyen-Phuc H."/>
            <person name="Mago R."/>
            <person name="Raley C."/>
            <person name="Miller M.E."/>
            <person name="Silverstein K.A.T."/>
            <person name="Henningsen E."/>
            <person name="Hirsch C.D."/>
            <person name="Visser B."/>
            <person name="Pretorius Z.A."/>
            <person name="Steffenson B.J."/>
            <person name="Schwessinger B."/>
            <person name="Dodds P.N."/>
            <person name="Figueroa M."/>
        </authorList>
    </citation>
    <scope>NUCLEOTIDE SEQUENCE [LARGE SCALE GENOMIC DNA]</scope>
    <source>
        <strain evidence="1 2">Ug99</strain>
    </source>
</reference>
<sequence length="69" mass="7668">MDSPVDWEDIPLNPIASETAARYSRSTTPQLTLTSGHIKGGFTCGSKKMARRRRFLRAYGQESTYGITS</sequence>
<name>A0A5B0NH82_PUCGR</name>
<dbReference type="Proteomes" id="UP000325313">
    <property type="component" value="Unassembled WGS sequence"/>
</dbReference>
<organism evidence="1 2">
    <name type="scientific">Puccinia graminis f. sp. tritici</name>
    <dbReference type="NCBI Taxonomy" id="56615"/>
    <lineage>
        <taxon>Eukaryota</taxon>
        <taxon>Fungi</taxon>
        <taxon>Dikarya</taxon>
        <taxon>Basidiomycota</taxon>
        <taxon>Pucciniomycotina</taxon>
        <taxon>Pucciniomycetes</taxon>
        <taxon>Pucciniales</taxon>
        <taxon>Pucciniaceae</taxon>
        <taxon>Puccinia</taxon>
    </lineage>
</organism>
<gene>
    <name evidence="1" type="ORF">PGTUg99_022558</name>
</gene>
<proteinExistence type="predicted"/>